<gene>
    <name evidence="3" type="ORF">MA16_Dca012488</name>
</gene>
<evidence type="ECO:0000313" key="4">
    <source>
        <dbReference type="Proteomes" id="UP000233837"/>
    </source>
</evidence>
<reference evidence="3 4" key="1">
    <citation type="journal article" date="2016" name="Sci. Rep.">
        <title>The Dendrobium catenatum Lindl. genome sequence provides insights into polysaccharide synthase, floral development and adaptive evolution.</title>
        <authorList>
            <person name="Zhang G.Q."/>
            <person name="Xu Q."/>
            <person name="Bian C."/>
            <person name="Tsai W.C."/>
            <person name="Yeh C.M."/>
            <person name="Liu K.W."/>
            <person name="Yoshida K."/>
            <person name="Zhang L.S."/>
            <person name="Chang S.B."/>
            <person name="Chen F."/>
            <person name="Shi Y."/>
            <person name="Su Y.Y."/>
            <person name="Zhang Y.Q."/>
            <person name="Chen L.J."/>
            <person name="Yin Y."/>
            <person name="Lin M."/>
            <person name="Huang H."/>
            <person name="Deng H."/>
            <person name="Wang Z.W."/>
            <person name="Zhu S.L."/>
            <person name="Zhao X."/>
            <person name="Deng C."/>
            <person name="Niu S.C."/>
            <person name="Huang J."/>
            <person name="Wang M."/>
            <person name="Liu G.H."/>
            <person name="Yang H.J."/>
            <person name="Xiao X.J."/>
            <person name="Hsiao Y.Y."/>
            <person name="Wu W.L."/>
            <person name="Chen Y.Y."/>
            <person name="Mitsuda N."/>
            <person name="Ohme-Takagi M."/>
            <person name="Luo Y.B."/>
            <person name="Van de Peer Y."/>
            <person name="Liu Z.J."/>
        </authorList>
    </citation>
    <scope>NUCLEOTIDE SEQUENCE [LARGE SCALE GENOMIC DNA]</scope>
    <source>
        <tissue evidence="3">The whole plant</tissue>
    </source>
</reference>
<evidence type="ECO:0000313" key="3">
    <source>
        <dbReference type="EMBL" id="PKU85832.1"/>
    </source>
</evidence>
<feature type="repeat" description="PPR" evidence="2">
    <location>
        <begin position="79"/>
        <end position="113"/>
    </location>
</feature>
<dbReference type="EMBL" id="KZ501963">
    <property type="protein sequence ID" value="PKU85832.1"/>
    <property type="molecule type" value="Genomic_DNA"/>
</dbReference>
<dbReference type="STRING" id="906689.A0A2I0XD47"/>
<dbReference type="InterPro" id="IPR011990">
    <property type="entry name" value="TPR-like_helical_dom_sf"/>
</dbReference>
<evidence type="ECO:0000256" key="2">
    <source>
        <dbReference type="PROSITE-ProRule" id="PRU00708"/>
    </source>
</evidence>
<name>A0A2I0XD47_9ASPA</name>
<sequence>MCQSGLAVSIELFHPILHACEQTSQFDLVHQIYSMICHHNLKPSGDTFRSLIVLCVKMKDFEGAYNLLKDAREMKVIATAGMYNALMAGYFREKNNHGALMVLQQMQDLDIKPDSETYSYLISNCGSEEDIVKYHAEMQHEGVQATKYVYMALINAYANFGKFEKAKQVIRDASISHKYLNEIKSVLVSALSSNGQMFEALLEYDEIKQAGDKIEPKAAISLIENIQNEGNLDRLQQLLDDLIDSSYWFDGCSRVVLYCVRHNLARPAVDLLGELKKKDESSTYIVIDQVFSGIWSDEPTNLEIGMELLRAIKEELHLCVGRISLDFLLSTCVKAKDPVRAQLVWSEYVHAGLPYNILTFLRMYQALLASDEINEASNILKRITKDDPHVRYIIESCKATYCKKYSKKQNNS</sequence>
<accession>A0A2I0XD47</accession>
<dbReference type="Pfam" id="PF13812">
    <property type="entry name" value="PPR_3"/>
    <property type="match status" value="1"/>
</dbReference>
<organism evidence="3 4">
    <name type="scientific">Dendrobium catenatum</name>
    <dbReference type="NCBI Taxonomy" id="906689"/>
    <lineage>
        <taxon>Eukaryota</taxon>
        <taxon>Viridiplantae</taxon>
        <taxon>Streptophyta</taxon>
        <taxon>Embryophyta</taxon>
        <taxon>Tracheophyta</taxon>
        <taxon>Spermatophyta</taxon>
        <taxon>Magnoliopsida</taxon>
        <taxon>Liliopsida</taxon>
        <taxon>Asparagales</taxon>
        <taxon>Orchidaceae</taxon>
        <taxon>Epidendroideae</taxon>
        <taxon>Malaxideae</taxon>
        <taxon>Dendrobiinae</taxon>
        <taxon>Dendrobium</taxon>
    </lineage>
</organism>
<dbReference type="Proteomes" id="UP000233837">
    <property type="component" value="Unassembled WGS sequence"/>
</dbReference>
<proteinExistence type="predicted"/>
<dbReference type="Pfam" id="PF13041">
    <property type="entry name" value="PPR_2"/>
    <property type="match status" value="1"/>
</dbReference>
<dbReference type="InterPro" id="IPR002885">
    <property type="entry name" value="PPR_rpt"/>
</dbReference>
<keyword evidence="1" id="KW-0677">Repeat</keyword>
<keyword evidence="4" id="KW-1185">Reference proteome</keyword>
<evidence type="ECO:0000256" key="1">
    <source>
        <dbReference type="ARBA" id="ARBA00022737"/>
    </source>
</evidence>
<dbReference type="PANTHER" id="PTHR47262">
    <property type="entry name" value="OS02G0132600 PROTEIN"/>
    <property type="match status" value="1"/>
</dbReference>
<dbReference type="AlphaFoldDB" id="A0A2I0XD47"/>
<dbReference type="NCBIfam" id="TIGR00756">
    <property type="entry name" value="PPR"/>
    <property type="match status" value="1"/>
</dbReference>
<reference evidence="3 4" key="2">
    <citation type="journal article" date="2017" name="Nature">
        <title>The Apostasia genome and the evolution of orchids.</title>
        <authorList>
            <person name="Zhang G.Q."/>
            <person name="Liu K.W."/>
            <person name="Li Z."/>
            <person name="Lohaus R."/>
            <person name="Hsiao Y.Y."/>
            <person name="Niu S.C."/>
            <person name="Wang J.Y."/>
            <person name="Lin Y.C."/>
            <person name="Xu Q."/>
            <person name="Chen L.J."/>
            <person name="Yoshida K."/>
            <person name="Fujiwara S."/>
            <person name="Wang Z.W."/>
            <person name="Zhang Y.Q."/>
            <person name="Mitsuda N."/>
            <person name="Wang M."/>
            <person name="Liu G.H."/>
            <person name="Pecoraro L."/>
            <person name="Huang H.X."/>
            <person name="Xiao X.J."/>
            <person name="Lin M."/>
            <person name="Wu X.Y."/>
            <person name="Wu W.L."/>
            <person name="Chen Y.Y."/>
            <person name="Chang S.B."/>
            <person name="Sakamoto S."/>
            <person name="Ohme-Takagi M."/>
            <person name="Yagi M."/>
            <person name="Zeng S.J."/>
            <person name="Shen C.Y."/>
            <person name="Yeh C.M."/>
            <person name="Luo Y.B."/>
            <person name="Tsai W.C."/>
            <person name="Van de Peer Y."/>
            <person name="Liu Z.J."/>
        </authorList>
    </citation>
    <scope>NUCLEOTIDE SEQUENCE [LARGE SCALE GENOMIC DNA]</scope>
    <source>
        <tissue evidence="3">The whole plant</tissue>
    </source>
</reference>
<dbReference type="PROSITE" id="PS51375">
    <property type="entry name" value="PPR"/>
    <property type="match status" value="1"/>
</dbReference>
<dbReference type="PANTHER" id="PTHR47262:SF1">
    <property type="entry name" value="OS02G0132600 PROTEIN"/>
    <property type="match status" value="1"/>
</dbReference>
<protein>
    <submittedName>
        <fullName evidence="3">Pentatricopeptide repeat-containing protein</fullName>
    </submittedName>
</protein>
<dbReference type="Gene3D" id="1.25.40.10">
    <property type="entry name" value="Tetratricopeptide repeat domain"/>
    <property type="match status" value="2"/>
</dbReference>
<dbReference type="Pfam" id="PF01535">
    <property type="entry name" value="PPR"/>
    <property type="match status" value="1"/>
</dbReference>